<evidence type="ECO:0000313" key="8">
    <source>
        <dbReference type="Proteomes" id="UP000569018"/>
    </source>
</evidence>
<evidence type="ECO:0000313" key="7">
    <source>
        <dbReference type="Proteomes" id="UP000561271"/>
    </source>
</evidence>
<organism evidence="3 10">
    <name type="scientific">Candidatus Hakubella thermalkaliphila</name>
    <dbReference type="NCBI Taxonomy" id="2754717"/>
    <lineage>
        <taxon>Bacteria</taxon>
        <taxon>Bacillati</taxon>
        <taxon>Actinomycetota</taxon>
        <taxon>Actinomycetota incertae sedis</taxon>
        <taxon>Candidatus Hakubellales</taxon>
        <taxon>Candidatus Hakubellaceae</taxon>
        <taxon>Candidatus Hakubella</taxon>
    </lineage>
</organism>
<dbReference type="EMBL" id="BLRZ01000006">
    <property type="protein sequence ID" value="GFP29314.1"/>
    <property type="molecule type" value="Genomic_DNA"/>
</dbReference>
<dbReference type="SUPFAM" id="SSF110849">
    <property type="entry name" value="ParB/Sulfiredoxin"/>
    <property type="match status" value="1"/>
</dbReference>
<evidence type="ECO:0000313" key="10">
    <source>
        <dbReference type="Proteomes" id="UP000585609"/>
    </source>
</evidence>
<dbReference type="Proteomes" id="UP000585609">
    <property type="component" value="Unassembled WGS sequence"/>
</dbReference>
<evidence type="ECO:0000259" key="1">
    <source>
        <dbReference type="Pfam" id="PF13224"/>
    </source>
</evidence>
<keyword evidence="11" id="KW-1185">Reference proteome</keyword>
<name>A0A6V8NTT1_9ACTN</name>
<feature type="domain" description="DUF4032" evidence="1">
    <location>
        <begin position="220"/>
        <end position="283"/>
    </location>
</feature>
<dbReference type="EMBL" id="BLSD01000024">
    <property type="protein sequence ID" value="GFP38968.1"/>
    <property type="molecule type" value="Genomic_DNA"/>
</dbReference>
<dbReference type="Proteomes" id="UP000569018">
    <property type="component" value="Unassembled WGS sequence"/>
</dbReference>
<dbReference type="EMBL" id="BLRW01000020">
    <property type="protein sequence ID" value="GFP22814.1"/>
    <property type="molecule type" value="Genomic_DNA"/>
</dbReference>
<protein>
    <recommendedName>
        <fullName evidence="1">DUF4032 domain-containing protein</fullName>
    </recommendedName>
</protein>
<accession>A0A6V8NTT1</accession>
<dbReference type="Pfam" id="PF13224">
    <property type="entry name" value="DUF4032"/>
    <property type="match status" value="1"/>
</dbReference>
<dbReference type="Proteomes" id="UP000588083">
    <property type="component" value="Unassembled WGS sequence"/>
</dbReference>
<dbReference type="InterPro" id="IPR036086">
    <property type="entry name" value="ParB/Sulfiredoxin_sf"/>
</dbReference>
<comment type="caution">
    <text evidence="3">The sequence shown here is derived from an EMBL/GenBank/DDBJ whole genome shotgun (WGS) entry which is preliminary data.</text>
</comment>
<evidence type="ECO:0000313" key="5">
    <source>
        <dbReference type="EMBL" id="GFP37805.1"/>
    </source>
</evidence>
<evidence type="ECO:0000313" key="11">
    <source>
        <dbReference type="Proteomes" id="UP000588083"/>
    </source>
</evidence>
<dbReference type="AlphaFoldDB" id="A0A6V8NTT1"/>
<dbReference type="EMBL" id="BLRU01000007">
    <property type="protein sequence ID" value="GFP18662.1"/>
    <property type="molecule type" value="Genomic_DNA"/>
</dbReference>
<evidence type="ECO:0000313" key="2">
    <source>
        <dbReference type="EMBL" id="GFP18662.1"/>
    </source>
</evidence>
<evidence type="ECO:0000313" key="9">
    <source>
        <dbReference type="Proteomes" id="UP000574717"/>
    </source>
</evidence>
<gene>
    <name evidence="2" type="ORF">HKBW3S03_00167</name>
    <name evidence="3" type="ORF">HKBW3S09_00281</name>
    <name evidence="4" type="ORF">HKBW3S34_00234</name>
    <name evidence="5" type="ORF">HKBW3S44_01485</name>
    <name evidence="6" type="ORF">HKBW3S47_00668</name>
</gene>
<dbReference type="Proteomes" id="UP000574717">
    <property type="component" value="Unassembled WGS sequence"/>
</dbReference>
<reference evidence="7 8" key="1">
    <citation type="journal article" date="2020" name="Front. Microbiol.">
        <title>Single-cell genomics of novel Actinobacteria with the Wood-Ljungdahl pathway discovered in a serpentinizing system.</title>
        <authorList>
            <person name="Merino N."/>
            <person name="Kawai M."/>
            <person name="Boyd E.S."/>
            <person name="Colman D.R."/>
            <person name="McGlynn S.E."/>
            <person name="Nealson K.H."/>
            <person name="Kurokawa K."/>
            <person name="Hongoh Y."/>
        </authorList>
    </citation>
    <scope>NUCLEOTIDE SEQUENCE [LARGE SCALE GENOMIC DNA]</scope>
    <source>
        <strain evidence="2 9">S03</strain>
        <strain evidence="3 10">S09_30</strain>
        <strain evidence="4 11">S34</strain>
        <strain evidence="5 7">S44</strain>
        <strain evidence="6 8">S47</strain>
    </source>
</reference>
<sequence>MYSYGSDFNGGSTGEEEFVSLRLKSLINDIKSFFSGQQNTLLPFDEVARALHARQSVYKGIREVPVDEIIGSVDSYHDFDSHFLPKYDHLGYRWKRVYQAYSRYKELPPVELCKIGQVYFVKDGHHRVSVAKQQGAEFIDAVVTEYPVKVPLTRDVDPRDLLIKKEYEEFLEYCGLDKTRPDQRIEMTVLGRYQSLRDQIEEHKYYLSERAGREIPVKEAAADWYDHVYLPTIRIIEESHILKDFPHRTSADLYVWIMDHKYHLGERYGFDVGIRRATKDFADSYSERMVPGLIKKARKKIRRARQQRELRTGPARSSGQ</sequence>
<evidence type="ECO:0000313" key="4">
    <source>
        <dbReference type="EMBL" id="GFP29314.1"/>
    </source>
</evidence>
<evidence type="ECO:0000313" key="6">
    <source>
        <dbReference type="EMBL" id="GFP38968.1"/>
    </source>
</evidence>
<evidence type="ECO:0000313" key="3">
    <source>
        <dbReference type="EMBL" id="GFP22814.1"/>
    </source>
</evidence>
<proteinExistence type="predicted"/>
<dbReference type="EMBL" id="BLSC01000171">
    <property type="protein sequence ID" value="GFP37805.1"/>
    <property type="molecule type" value="Genomic_DNA"/>
</dbReference>
<dbReference type="RefSeq" id="WP_176231948.1">
    <property type="nucleotide sequence ID" value="NZ_BLRU01000007.1"/>
</dbReference>
<dbReference type="Proteomes" id="UP000561271">
    <property type="component" value="Unassembled WGS sequence"/>
</dbReference>
<dbReference type="InterPro" id="IPR025111">
    <property type="entry name" value="DUF4032"/>
</dbReference>